<dbReference type="PROSITE" id="PS51372">
    <property type="entry name" value="PRD_2"/>
    <property type="match status" value="2"/>
</dbReference>
<evidence type="ECO:0000259" key="4">
    <source>
        <dbReference type="PROSITE" id="PS51372"/>
    </source>
</evidence>
<dbReference type="InterPro" id="IPR004341">
    <property type="entry name" value="CAT_RNA-bd_dom"/>
</dbReference>
<dbReference type="Gene3D" id="2.30.24.10">
    <property type="entry name" value="CAT RNA-binding domain"/>
    <property type="match status" value="1"/>
</dbReference>
<dbReference type="Pfam" id="PF00874">
    <property type="entry name" value="PRD"/>
    <property type="match status" value="2"/>
</dbReference>
<dbReference type="SUPFAM" id="SSF50151">
    <property type="entry name" value="SacY-like RNA-binding domain"/>
    <property type="match status" value="1"/>
</dbReference>
<evidence type="ECO:0000313" key="5">
    <source>
        <dbReference type="EMBL" id="QIK73923.1"/>
    </source>
</evidence>
<dbReference type="EMBL" id="CP049865">
    <property type="protein sequence ID" value="QIK73923.1"/>
    <property type="molecule type" value="Genomic_DNA"/>
</dbReference>
<gene>
    <name evidence="5" type="ORF">G7070_10820</name>
</gene>
<organism evidence="5 6">
    <name type="scientific">Propioniciclava coleopterorum</name>
    <dbReference type="NCBI Taxonomy" id="2714937"/>
    <lineage>
        <taxon>Bacteria</taxon>
        <taxon>Bacillati</taxon>
        <taxon>Actinomycetota</taxon>
        <taxon>Actinomycetes</taxon>
        <taxon>Propionibacteriales</taxon>
        <taxon>Propionibacteriaceae</taxon>
        <taxon>Propioniciclava</taxon>
    </lineage>
</organism>
<keyword evidence="6" id="KW-1185">Reference proteome</keyword>
<dbReference type="InterPro" id="IPR050661">
    <property type="entry name" value="BglG_antiterminators"/>
</dbReference>
<dbReference type="PANTHER" id="PTHR30185">
    <property type="entry name" value="CRYPTIC BETA-GLUCOSIDE BGL OPERON ANTITERMINATOR"/>
    <property type="match status" value="1"/>
</dbReference>
<feature type="domain" description="PRD" evidence="4">
    <location>
        <begin position="177"/>
        <end position="287"/>
    </location>
</feature>
<dbReference type="InterPro" id="IPR036650">
    <property type="entry name" value="CAT_RNA-bd_dom_sf"/>
</dbReference>
<dbReference type="SUPFAM" id="SSF63520">
    <property type="entry name" value="PTS-regulatory domain, PRD"/>
    <property type="match status" value="2"/>
</dbReference>
<dbReference type="InterPro" id="IPR036634">
    <property type="entry name" value="PRD_sf"/>
</dbReference>
<dbReference type="GO" id="GO:0003723">
    <property type="term" value="F:RNA binding"/>
    <property type="evidence" value="ECO:0007669"/>
    <property type="project" value="InterPro"/>
</dbReference>
<keyword evidence="2" id="KW-0805">Transcription regulation</keyword>
<evidence type="ECO:0000256" key="2">
    <source>
        <dbReference type="ARBA" id="ARBA00023015"/>
    </source>
</evidence>
<dbReference type="PANTHER" id="PTHR30185:SF18">
    <property type="entry name" value="TRANSCRIPTIONAL REGULATOR MTLR"/>
    <property type="match status" value="1"/>
</dbReference>
<dbReference type="Gene3D" id="1.10.1790.10">
    <property type="entry name" value="PRD domain"/>
    <property type="match status" value="2"/>
</dbReference>
<protein>
    <submittedName>
        <fullName evidence="5">PRD domain-containing protein</fullName>
    </submittedName>
</protein>
<dbReference type="AlphaFoldDB" id="A0A6G7YAV1"/>
<dbReference type="Pfam" id="PF03123">
    <property type="entry name" value="CAT_RBD"/>
    <property type="match status" value="1"/>
</dbReference>
<evidence type="ECO:0000313" key="6">
    <source>
        <dbReference type="Proteomes" id="UP000501058"/>
    </source>
</evidence>
<proteinExistence type="predicted"/>
<evidence type="ECO:0000256" key="3">
    <source>
        <dbReference type="ARBA" id="ARBA00023163"/>
    </source>
</evidence>
<dbReference type="GO" id="GO:0006355">
    <property type="term" value="P:regulation of DNA-templated transcription"/>
    <property type="evidence" value="ECO:0007669"/>
    <property type="project" value="InterPro"/>
</dbReference>
<feature type="domain" description="PRD" evidence="4">
    <location>
        <begin position="71"/>
        <end position="176"/>
    </location>
</feature>
<accession>A0A6G7YAV1</accession>
<name>A0A6G7YAV1_9ACTN</name>
<evidence type="ECO:0000256" key="1">
    <source>
        <dbReference type="ARBA" id="ARBA00022737"/>
    </source>
</evidence>
<reference evidence="5 6" key="1">
    <citation type="submission" date="2020-03" db="EMBL/GenBank/DDBJ databases">
        <title>Propioniciclava sp. nov., isolated from Hydrophilus acuminatus.</title>
        <authorList>
            <person name="Hyun D.-W."/>
            <person name="Bae J.-W."/>
        </authorList>
    </citation>
    <scope>NUCLEOTIDE SEQUENCE [LARGE SCALE GENOMIC DNA]</scope>
    <source>
        <strain evidence="5 6">HDW11</strain>
    </source>
</reference>
<dbReference type="InterPro" id="IPR011608">
    <property type="entry name" value="PRD"/>
</dbReference>
<keyword evidence="1" id="KW-0677">Repeat</keyword>
<sequence length="288" mass="31421">MRGGRATVTIRRIYNNNVVLGADPDGTEVVLLGKGLGFQRKPGDRVDPAGAQRFVAQGPYKAAAVATLLSDATLEEAATARDIVALAHERLRVPVSQGFLLPVLDHLSFAVRRAREGVKVDIPLRWEVAQLYPREAEVGREAVALAGDRLRVRLQEDEWVAFALHFINQQWVGGDLSKTVAMTDAITGTFALLEELWGRPLDQTSVSSARFVTHLRYLFVRAIEGRQLVGSGIDVMGAVQSVYPEAAEAARRVAQLIDASVKGSLTTEEVAYLALHTGRLYAEVHYPG</sequence>
<dbReference type="SMART" id="SM01061">
    <property type="entry name" value="CAT_RBD"/>
    <property type="match status" value="1"/>
</dbReference>
<dbReference type="Proteomes" id="UP000501058">
    <property type="component" value="Chromosome"/>
</dbReference>
<keyword evidence="3" id="KW-0804">Transcription</keyword>
<dbReference type="KEGG" id="prv:G7070_10820"/>